<evidence type="ECO:0000256" key="1">
    <source>
        <dbReference type="SAM" id="MobiDB-lite"/>
    </source>
</evidence>
<organism evidence="3 4">
    <name type="scientific">Aphanomyces stellatus</name>
    <dbReference type="NCBI Taxonomy" id="120398"/>
    <lineage>
        <taxon>Eukaryota</taxon>
        <taxon>Sar</taxon>
        <taxon>Stramenopiles</taxon>
        <taxon>Oomycota</taxon>
        <taxon>Saprolegniomycetes</taxon>
        <taxon>Saprolegniales</taxon>
        <taxon>Verrucalvaceae</taxon>
        <taxon>Aphanomyces</taxon>
    </lineage>
</organism>
<dbReference type="EMBL" id="VJMH01000150">
    <property type="protein sequence ID" value="KAF0718412.1"/>
    <property type="molecule type" value="Genomic_DNA"/>
</dbReference>
<keyword evidence="4" id="KW-1185">Reference proteome</keyword>
<evidence type="ECO:0000313" key="3">
    <source>
        <dbReference type="EMBL" id="VFT78918.1"/>
    </source>
</evidence>
<name>A0A485KB97_9STRA</name>
<reference evidence="3 4" key="1">
    <citation type="submission" date="2019-03" db="EMBL/GenBank/DDBJ databases">
        <authorList>
            <person name="Gaulin E."/>
            <person name="Dumas B."/>
        </authorList>
    </citation>
    <scope>NUCLEOTIDE SEQUENCE [LARGE SCALE GENOMIC DNA]</scope>
    <source>
        <strain evidence="3">CBS 568.67</strain>
    </source>
</reference>
<feature type="region of interest" description="Disordered" evidence="1">
    <location>
        <begin position="37"/>
        <end position="65"/>
    </location>
</feature>
<sequence length="161" mass="17643">MRLPRLQLPWTLWNRDLSSKTLPLRSIVCCRRQTNTPSTPLDVRSGRNKLSDFSGPPLPDHAPAPPPTIQVARASPHILPSLTTLVPAVDNSPSVVAQTPVCLILREPMAPAALLLAELFCPWPHLKTQDSFAPPHHAPPPDAPPYKWTVPAPPRLVQVPT</sequence>
<dbReference type="Proteomes" id="UP000332933">
    <property type="component" value="Unassembled WGS sequence"/>
</dbReference>
<protein>
    <submittedName>
        <fullName evidence="3">Aste57867_1707 protein</fullName>
    </submittedName>
</protein>
<gene>
    <name evidence="3" type="primary">Aste57867_1707</name>
    <name evidence="2" type="ORF">As57867_001705</name>
    <name evidence="3" type="ORF">ASTE57867_1707</name>
</gene>
<feature type="region of interest" description="Disordered" evidence="1">
    <location>
        <begin position="132"/>
        <end position="152"/>
    </location>
</feature>
<reference evidence="2" key="2">
    <citation type="submission" date="2019-06" db="EMBL/GenBank/DDBJ databases">
        <title>Genomics analysis of Aphanomyces spp. identifies a new class of oomycete effector associated with host adaptation.</title>
        <authorList>
            <person name="Gaulin E."/>
        </authorList>
    </citation>
    <scope>NUCLEOTIDE SEQUENCE</scope>
    <source>
        <strain evidence="2">CBS 578.67</strain>
    </source>
</reference>
<dbReference type="AlphaFoldDB" id="A0A485KB97"/>
<proteinExistence type="predicted"/>
<accession>A0A485KB97</accession>
<evidence type="ECO:0000313" key="2">
    <source>
        <dbReference type="EMBL" id="KAF0718412.1"/>
    </source>
</evidence>
<dbReference type="EMBL" id="CAADRA010000150">
    <property type="protein sequence ID" value="VFT78918.1"/>
    <property type="molecule type" value="Genomic_DNA"/>
</dbReference>
<evidence type="ECO:0000313" key="4">
    <source>
        <dbReference type="Proteomes" id="UP000332933"/>
    </source>
</evidence>
<feature type="compositionally biased region" description="Pro residues" evidence="1">
    <location>
        <begin position="56"/>
        <end position="65"/>
    </location>
</feature>